<name>A0A9J6E728_RHIMP</name>
<feature type="coiled-coil region" evidence="1">
    <location>
        <begin position="225"/>
        <end position="259"/>
    </location>
</feature>
<dbReference type="AlphaFoldDB" id="A0A9J6E728"/>
<evidence type="ECO:0000256" key="2">
    <source>
        <dbReference type="SAM" id="MobiDB-lite"/>
    </source>
</evidence>
<evidence type="ECO:0000313" key="4">
    <source>
        <dbReference type="EMBL" id="KAH8030387.1"/>
    </source>
</evidence>
<evidence type="ECO:0000256" key="1">
    <source>
        <dbReference type="SAM" id="Coils"/>
    </source>
</evidence>
<feature type="region of interest" description="Disordered" evidence="2">
    <location>
        <begin position="24"/>
        <end position="43"/>
    </location>
</feature>
<reference evidence="4" key="1">
    <citation type="journal article" date="2020" name="Cell">
        <title>Large-Scale Comparative Analyses of Tick Genomes Elucidate Their Genetic Diversity and Vector Capacities.</title>
        <authorList>
            <consortium name="Tick Genome and Microbiome Consortium (TIGMIC)"/>
            <person name="Jia N."/>
            <person name="Wang J."/>
            <person name="Shi W."/>
            <person name="Du L."/>
            <person name="Sun Y."/>
            <person name="Zhan W."/>
            <person name="Jiang J.F."/>
            <person name="Wang Q."/>
            <person name="Zhang B."/>
            <person name="Ji P."/>
            <person name="Bell-Sakyi L."/>
            <person name="Cui X.M."/>
            <person name="Yuan T.T."/>
            <person name="Jiang B.G."/>
            <person name="Yang W.F."/>
            <person name="Lam T.T."/>
            <person name="Chang Q.C."/>
            <person name="Ding S.J."/>
            <person name="Wang X.J."/>
            <person name="Zhu J.G."/>
            <person name="Ruan X.D."/>
            <person name="Zhao L."/>
            <person name="Wei J.T."/>
            <person name="Ye R.Z."/>
            <person name="Que T.C."/>
            <person name="Du C.H."/>
            <person name="Zhou Y.H."/>
            <person name="Cheng J.X."/>
            <person name="Dai P.F."/>
            <person name="Guo W.B."/>
            <person name="Han X.H."/>
            <person name="Huang E.J."/>
            <person name="Li L.F."/>
            <person name="Wei W."/>
            <person name="Gao Y.C."/>
            <person name="Liu J.Z."/>
            <person name="Shao H.Z."/>
            <person name="Wang X."/>
            <person name="Wang C.C."/>
            <person name="Yang T.C."/>
            <person name="Huo Q.B."/>
            <person name="Li W."/>
            <person name="Chen H.Y."/>
            <person name="Chen S.E."/>
            <person name="Zhou L.G."/>
            <person name="Ni X.B."/>
            <person name="Tian J.H."/>
            <person name="Sheng Y."/>
            <person name="Liu T."/>
            <person name="Pan Y.S."/>
            <person name="Xia L.Y."/>
            <person name="Li J."/>
            <person name="Zhao F."/>
            <person name="Cao W.C."/>
        </authorList>
    </citation>
    <scope>NUCLEOTIDE SEQUENCE</scope>
    <source>
        <strain evidence="4">Rmic-2018</strain>
    </source>
</reference>
<protein>
    <recommendedName>
        <fullName evidence="6">Secreted protein</fullName>
    </recommendedName>
</protein>
<comment type="caution">
    <text evidence="4">The sequence shown here is derived from an EMBL/GenBank/DDBJ whole genome shotgun (WGS) entry which is preliminary data.</text>
</comment>
<evidence type="ECO:0000256" key="3">
    <source>
        <dbReference type="SAM" id="SignalP"/>
    </source>
</evidence>
<feature type="chain" id="PRO_5039920491" description="Secreted protein" evidence="3">
    <location>
        <begin position="24"/>
        <end position="349"/>
    </location>
</feature>
<keyword evidence="5" id="KW-1185">Reference proteome</keyword>
<dbReference type="Proteomes" id="UP000821866">
    <property type="component" value="Chromosome 3"/>
</dbReference>
<sequence length="349" mass="38107">MSDCAWLIVQVLVCSTQGPALLADPGQPPWNNDSPNTWSTSVPPDHQNISPITALTPHWLPSPVTSPLPAIKPVDIVYCIRGHGGIASSMSDCAWLIVQEPRRSFGTKGADVSIASSEALDARTCGLLVWILGLACSVGGHPPRSPTRGRCKSTGAESLQTSAVQHCHNPMRLDQVNVLRQLTNVDRFREKSTPEPPCPNWIGFIHWLRLDRMTPSEGGCQPRENDSSKKELALLLSRNKQLEKENQRLTRELSENAERLINHRLDNVVVIEDVINGIVFETTPSYSGGSVDYDRTIGNDEVRVDTSLPDSACDVNSGFVRVDADVIGASEVRDARETTMTLEGLSSVS</sequence>
<dbReference type="EMBL" id="JABSTU010000005">
    <property type="protein sequence ID" value="KAH8030387.1"/>
    <property type="molecule type" value="Genomic_DNA"/>
</dbReference>
<feature type="signal peptide" evidence="3">
    <location>
        <begin position="1"/>
        <end position="23"/>
    </location>
</feature>
<evidence type="ECO:0008006" key="6">
    <source>
        <dbReference type="Google" id="ProtNLM"/>
    </source>
</evidence>
<accession>A0A9J6E728</accession>
<feature type="compositionally biased region" description="Polar residues" evidence="2">
    <location>
        <begin position="29"/>
        <end position="43"/>
    </location>
</feature>
<keyword evidence="1" id="KW-0175">Coiled coil</keyword>
<proteinExistence type="predicted"/>
<reference evidence="4" key="2">
    <citation type="submission" date="2021-09" db="EMBL/GenBank/DDBJ databases">
        <authorList>
            <person name="Jia N."/>
            <person name="Wang J."/>
            <person name="Shi W."/>
            <person name="Du L."/>
            <person name="Sun Y."/>
            <person name="Zhan W."/>
            <person name="Jiang J."/>
            <person name="Wang Q."/>
            <person name="Zhang B."/>
            <person name="Ji P."/>
            <person name="Sakyi L.B."/>
            <person name="Cui X."/>
            <person name="Yuan T."/>
            <person name="Jiang B."/>
            <person name="Yang W."/>
            <person name="Lam T.T.-Y."/>
            <person name="Chang Q."/>
            <person name="Ding S."/>
            <person name="Wang X."/>
            <person name="Zhu J."/>
            <person name="Ruan X."/>
            <person name="Zhao L."/>
            <person name="Wei J."/>
            <person name="Que T."/>
            <person name="Du C."/>
            <person name="Cheng J."/>
            <person name="Dai P."/>
            <person name="Han X."/>
            <person name="Huang E."/>
            <person name="Gao Y."/>
            <person name="Liu J."/>
            <person name="Shao H."/>
            <person name="Ye R."/>
            <person name="Li L."/>
            <person name="Wei W."/>
            <person name="Wang X."/>
            <person name="Wang C."/>
            <person name="Huo Q."/>
            <person name="Li W."/>
            <person name="Guo W."/>
            <person name="Chen H."/>
            <person name="Chen S."/>
            <person name="Zhou L."/>
            <person name="Zhou L."/>
            <person name="Ni X."/>
            <person name="Tian J."/>
            <person name="Zhou Y."/>
            <person name="Sheng Y."/>
            <person name="Liu T."/>
            <person name="Pan Y."/>
            <person name="Xia L."/>
            <person name="Li J."/>
            <person name="Zhao F."/>
            <person name="Cao W."/>
        </authorList>
    </citation>
    <scope>NUCLEOTIDE SEQUENCE</scope>
    <source>
        <strain evidence="4">Rmic-2018</strain>
        <tissue evidence="4">Larvae</tissue>
    </source>
</reference>
<evidence type="ECO:0000313" key="5">
    <source>
        <dbReference type="Proteomes" id="UP000821866"/>
    </source>
</evidence>
<organism evidence="4 5">
    <name type="scientific">Rhipicephalus microplus</name>
    <name type="common">Cattle tick</name>
    <name type="synonym">Boophilus microplus</name>
    <dbReference type="NCBI Taxonomy" id="6941"/>
    <lineage>
        <taxon>Eukaryota</taxon>
        <taxon>Metazoa</taxon>
        <taxon>Ecdysozoa</taxon>
        <taxon>Arthropoda</taxon>
        <taxon>Chelicerata</taxon>
        <taxon>Arachnida</taxon>
        <taxon>Acari</taxon>
        <taxon>Parasitiformes</taxon>
        <taxon>Ixodida</taxon>
        <taxon>Ixodoidea</taxon>
        <taxon>Ixodidae</taxon>
        <taxon>Rhipicephalinae</taxon>
        <taxon>Rhipicephalus</taxon>
        <taxon>Boophilus</taxon>
    </lineage>
</organism>
<gene>
    <name evidence="4" type="ORF">HPB51_006819</name>
</gene>
<keyword evidence="3" id="KW-0732">Signal</keyword>